<dbReference type="GO" id="GO:0031982">
    <property type="term" value="C:vesicle"/>
    <property type="evidence" value="ECO:0007669"/>
    <property type="project" value="TreeGrafter"/>
</dbReference>
<dbReference type="Gene3D" id="3.10.450.10">
    <property type="match status" value="1"/>
</dbReference>
<dbReference type="PANTHER" id="PTHR46186">
    <property type="entry name" value="CYSTATIN"/>
    <property type="match status" value="1"/>
</dbReference>
<dbReference type="AlphaFoldDB" id="A0A5S6R0J7"/>
<dbReference type="PANTHER" id="PTHR46186:SF2">
    <property type="entry name" value="CYSTATIN"/>
    <property type="match status" value="1"/>
</dbReference>
<name>A0A5S6R0J7_TRIMR</name>
<dbReference type="GO" id="GO:0005615">
    <property type="term" value="C:extracellular space"/>
    <property type="evidence" value="ECO:0007669"/>
    <property type="project" value="TreeGrafter"/>
</dbReference>
<organism evidence="5 6">
    <name type="scientific">Trichuris muris</name>
    <name type="common">Mouse whipworm</name>
    <dbReference type="NCBI Taxonomy" id="70415"/>
    <lineage>
        <taxon>Eukaryota</taxon>
        <taxon>Metazoa</taxon>
        <taxon>Ecdysozoa</taxon>
        <taxon>Nematoda</taxon>
        <taxon>Enoplea</taxon>
        <taxon>Dorylaimia</taxon>
        <taxon>Trichinellida</taxon>
        <taxon>Trichuridae</taxon>
        <taxon>Trichuris</taxon>
    </lineage>
</organism>
<dbReference type="Pfam" id="PF00031">
    <property type="entry name" value="Cystatin"/>
    <property type="match status" value="1"/>
</dbReference>
<evidence type="ECO:0000313" key="6">
    <source>
        <dbReference type="WBParaSite" id="TMUE_3000012953.1"/>
    </source>
</evidence>
<evidence type="ECO:0000259" key="4">
    <source>
        <dbReference type="SMART" id="SM00043"/>
    </source>
</evidence>
<dbReference type="WBParaSite" id="TMUE_3000012953.1">
    <property type="protein sequence ID" value="TMUE_3000012953.1"/>
    <property type="gene ID" value="WBGene00286585"/>
</dbReference>
<reference evidence="5" key="1">
    <citation type="submission" date="2013-11" db="EMBL/GenBank/DDBJ databases">
        <authorList>
            <person name="Aslett M."/>
        </authorList>
    </citation>
    <scope>NUCLEOTIDE SEQUENCE [LARGE SCALE GENOMIC DNA]</scope>
    <source>
        <strain evidence="5">Edinburgh</strain>
    </source>
</reference>
<evidence type="ECO:0000256" key="3">
    <source>
        <dbReference type="ARBA" id="ARBA00022704"/>
    </source>
</evidence>
<keyword evidence="3" id="KW-0789">Thiol protease inhibitor</keyword>
<dbReference type="SUPFAM" id="SSF54403">
    <property type="entry name" value="Cystatin/monellin"/>
    <property type="match status" value="1"/>
</dbReference>
<dbReference type="InterPro" id="IPR000010">
    <property type="entry name" value="Cystatin_dom"/>
</dbReference>
<dbReference type="SMART" id="SM00043">
    <property type="entry name" value="CY"/>
    <property type="match status" value="1"/>
</dbReference>
<sequence length="115" mass="12689">MDPGSATAKDIAHKALADRNAKSNDLYHDMLIKVTEMTSQVVNGINYVLKMYIGQSTCSKKVVKPEDVHASNCQLSADNSAEKCTVKVYSQPWTDTFKVNEFSCQSATRQEALQA</sequence>
<dbReference type="CDD" id="cd00042">
    <property type="entry name" value="CY"/>
    <property type="match status" value="1"/>
</dbReference>
<proteinExistence type="inferred from homology"/>
<evidence type="ECO:0000256" key="2">
    <source>
        <dbReference type="ARBA" id="ARBA00022690"/>
    </source>
</evidence>
<dbReference type="GO" id="GO:0005737">
    <property type="term" value="C:cytoplasm"/>
    <property type="evidence" value="ECO:0007669"/>
    <property type="project" value="TreeGrafter"/>
</dbReference>
<feature type="domain" description="Cystatin" evidence="4">
    <location>
        <begin position="1"/>
        <end position="105"/>
    </location>
</feature>
<reference evidence="6" key="3">
    <citation type="submission" date="2019-12" db="UniProtKB">
        <authorList>
            <consortium name="WormBaseParasite"/>
        </authorList>
    </citation>
    <scope>IDENTIFICATION</scope>
</reference>
<dbReference type="WBParaSite" id="TMUE_3000012953.2">
    <property type="protein sequence ID" value="TMUE_3000012953.2"/>
    <property type="gene ID" value="WBGene00286585"/>
</dbReference>
<dbReference type="InterPro" id="IPR046350">
    <property type="entry name" value="Cystatin_sf"/>
</dbReference>
<evidence type="ECO:0000313" key="5">
    <source>
        <dbReference type="Proteomes" id="UP000046395"/>
    </source>
</evidence>
<comment type="similarity">
    <text evidence="1">Belongs to the cystatin family.</text>
</comment>
<reference evidence="5" key="2">
    <citation type="submission" date="2014-03" db="EMBL/GenBank/DDBJ databases">
        <title>The whipworm genome and dual-species transcriptomics of an intimate host-pathogen interaction.</title>
        <authorList>
            <person name="Foth B.J."/>
            <person name="Tsai I.J."/>
            <person name="Reid A.J."/>
            <person name="Bancroft A.J."/>
            <person name="Nichol S."/>
            <person name="Tracey A."/>
            <person name="Holroyd N."/>
            <person name="Cotton J.A."/>
            <person name="Stanley E.J."/>
            <person name="Zarowiecki M."/>
            <person name="Liu J.Z."/>
            <person name="Huckvale T."/>
            <person name="Cooper P.J."/>
            <person name="Grencis R.K."/>
            <person name="Berriman M."/>
        </authorList>
    </citation>
    <scope>NUCLEOTIDE SEQUENCE [LARGE SCALE GENOMIC DNA]</scope>
    <source>
        <strain evidence="5">Edinburgh</strain>
    </source>
</reference>
<evidence type="ECO:0000313" key="7">
    <source>
        <dbReference type="WBParaSite" id="TMUE_3000012953.2"/>
    </source>
</evidence>
<evidence type="ECO:0000256" key="1">
    <source>
        <dbReference type="ARBA" id="ARBA00009403"/>
    </source>
</evidence>
<keyword evidence="5" id="KW-1185">Reference proteome</keyword>
<keyword evidence="2" id="KW-0646">Protease inhibitor</keyword>
<dbReference type="STRING" id="70415.A0A5S6R0J7"/>
<protein>
    <submittedName>
        <fullName evidence="6 7">Cystatin domain-containing protein</fullName>
    </submittedName>
</protein>
<dbReference type="Proteomes" id="UP000046395">
    <property type="component" value="Unassembled WGS sequence"/>
</dbReference>
<accession>A0A5S6R0J7</accession>
<dbReference type="GO" id="GO:0004869">
    <property type="term" value="F:cysteine-type endopeptidase inhibitor activity"/>
    <property type="evidence" value="ECO:0007669"/>
    <property type="project" value="UniProtKB-KW"/>
</dbReference>